<evidence type="ECO:0000256" key="5">
    <source>
        <dbReference type="ARBA" id="ARBA00022723"/>
    </source>
</evidence>
<dbReference type="GO" id="GO:0031071">
    <property type="term" value="F:cysteine desulfurase activity"/>
    <property type="evidence" value="ECO:0007669"/>
    <property type="project" value="UniProtKB-EC"/>
</dbReference>
<dbReference type="EC" id="2.8.1.7" evidence="3"/>
<dbReference type="InterPro" id="IPR000192">
    <property type="entry name" value="Aminotrans_V_dom"/>
</dbReference>
<comment type="similarity">
    <text evidence="2">Belongs to the class-V pyridoxal-phosphate-dependent aminotransferase family. NifS/IscS subfamily.</text>
</comment>
<protein>
    <recommendedName>
        <fullName evidence="3">cysteine desulfurase</fullName>
        <ecNumber evidence="3">2.8.1.7</ecNumber>
    </recommendedName>
</protein>
<dbReference type="Pfam" id="PF00266">
    <property type="entry name" value="Aminotran_5"/>
    <property type="match status" value="1"/>
</dbReference>
<comment type="cofactor">
    <cofactor evidence="1 10">
        <name>pyridoxal 5'-phosphate</name>
        <dbReference type="ChEBI" id="CHEBI:597326"/>
    </cofactor>
</comment>
<keyword evidence="6" id="KW-0663">Pyridoxal phosphate</keyword>
<dbReference type="Gene3D" id="3.90.1150.10">
    <property type="entry name" value="Aspartate Aminotransferase, domain 1"/>
    <property type="match status" value="1"/>
</dbReference>
<comment type="caution">
    <text evidence="13">The sequence shown here is derived from an EMBL/GenBank/DDBJ whole genome shotgun (WGS) entry which is preliminary data.</text>
</comment>
<keyword evidence="4" id="KW-0808">Transferase</keyword>
<keyword evidence="7" id="KW-0408">Iron</keyword>
<evidence type="ECO:0000256" key="11">
    <source>
        <dbReference type="SAM" id="Coils"/>
    </source>
</evidence>
<dbReference type="InterPro" id="IPR016454">
    <property type="entry name" value="Cysteine_dSase"/>
</dbReference>
<comment type="catalytic activity">
    <reaction evidence="9">
        <text>(sulfur carrier)-H + L-cysteine = (sulfur carrier)-SH + L-alanine</text>
        <dbReference type="Rhea" id="RHEA:43892"/>
        <dbReference type="Rhea" id="RHEA-COMP:14737"/>
        <dbReference type="Rhea" id="RHEA-COMP:14739"/>
        <dbReference type="ChEBI" id="CHEBI:29917"/>
        <dbReference type="ChEBI" id="CHEBI:35235"/>
        <dbReference type="ChEBI" id="CHEBI:57972"/>
        <dbReference type="ChEBI" id="CHEBI:64428"/>
        <dbReference type="EC" id="2.8.1.7"/>
    </reaction>
</comment>
<dbReference type="InterPro" id="IPR015421">
    <property type="entry name" value="PyrdxlP-dep_Trfase_major"/>
</dbReference>
<dbReference type="PANTHER" id="PTHR11601:SF34">
    <property type="entry name" value="CYSTEINE DESULFURASE"/>
    <property type="match status" value="1"/>
</dbReference>
<dbReference type="Gene3D" id="3.40.640.10">
    <property type="entry name" value="Type I PLP-dependent aspartate aminotransferase-like (Major domain)"/>
    <property type="match status" value="1"/>
</dbReference>
<proteinExistence type="inferred from homology"/>
<dbReference type="PANTHER" id="PTHR11601">
    <property type="entry name" value="CYSTEINE DESULFURYLASE FAMILY MEMBER"/>
    <property type="match status" value="1"/>
</dbReference>
<evidence type="ECO:0000313" key="13">
    <source>
        <dbReference type="EMBL" id="EWS83034.1"/>
    </source>
</evidence>
<evidence type="ECO:0000256" key="10">
    <source>
        <dbReference type="RuleBase" id="RU004504"/>
    </source>
</evidence>
<dbReference type="InterPro" id="IPR015424">
    <property type="entry name" value="PyrdxlP-dep_Trfase"/>
</dbReference>
<dbReference type="GO" id="GO:0046872">
    <property type="term" value="F:metal ion binding"/>
    <property type="evidence" value="ECO:0007669"/>
    <property type="project" value="UniProtKB-KW"/>
</dbReference>
<dbReference type="AlphaFoldDB" id="Z9JY30"/>
<reference evidence="13 14" key="1">
    <citation type="submission" date="2014-02" db="EMBL/GenBank/DDBJ databases">
        <title>Genome sequence of Brachybacterium phenoliresistens strain W13A50.</title>
        <authorList>
            <person name="Wang X."/>
        </authorList>
    </citation>
    <scope>NUCLEOTIDE SEQUENCE [LARGE SCALE GENOMIC DNA]</scope>
    <source>
        <strain evidence="13 14">W13A50</strain>
    </source>
</reference>
<feature type="coiled-coil region" evidence="11">
    <location>
        <begin position="251"/>
        <end position="278"/>
    </location>
</feature>
<dbReference type="PIRSF" id="PIRSF005572">
    <property type="entry name" value="NifS"/>
    <property type="match status" value="1"/>
</dbReference>
<dbReference type="InterPro" id="IPR015422">
    <property type="entry name" value="PyrdxlP-dep_Trfase_small"/>
</dbReference>
<keyword evidence="11" id="KW-0175">Coiled coil</keyword>
<name>Z9JY30_9MICO</name>
<keyword evidence="14" id="KW-1185">Reference proteome</keyword>
<organism evidence="13 14">
    <name type="scientific">Brachybacterium phenoliresistens</name>
    <dbReference type="NCBI Taxonomy" id="396014"/>
    <lineage>
        <taxon>Bacteria</taxon>
        <taxon>Bacillati</taxon>
        <taxon>Actinomycetota</taxon>
        <taxon>Actinomycetes</taxon>
        <taxon>Micrococcales</taxon>
        <taxon>Dermabacteraceae</taxon>
        <taxon>Brachybacterium</taxon>
    </lineage>
</organism>
<gene>
    <name evidence="13" type="ORF">BF93_00255</name>
</gene>
<dbReference type="HOGENOM" id="CLU_003433_0_0_11"/>
<sequence>MVSAGRAYLDHAATTALRPAAREAFLAASDVLGNPTSVHGSGRRARAVLDEALESIAADLGVRRSWLILTSGGTEADNLAVRGAALAAQAADPARSAVAVCASDHAAVLETARSLAPRIAARELPVTGRGAVDPDALDRALADGAVSVVSAALVNNETGILQDLASISAAARAHGAVVHTDAVQAVGHAALPAPGTVDLMSLSGHKIGAPVGVGVLVADPAVPLTAQSTGGGQQRGVRSGTLDAAHAASLAAALHEVLAEAEAESARLRDLAARLREGIARIDPSVRFTAPEDVPQAGHIVHATFPGADQDALLFLLDERGVDSSGGSACSAGVQRGSHVLEAMGVDARGHAMLRLSLGWTSTAEDVDIVLAALPEALQRARAVGSLFG</sequence>
<evidence type="ECO:0000256" key="8">
    <source>
        <dbReference type="ARBA" id="ARBA00023014"/>
    </source>
</evidence>
<dbReference type="OrthoDB" id="9808002at2"/>
<evidence type="ECO:0000256" key="3">
    <source>
        <dbReference type="ARBA" id="ARBA00012239"/>
    </source>
</evidence>
<dbReference type="EMBL" id="JDYK01000001">
    <property type="protein sequence ID" value="EWS83034.1"/>
    <property type="molecule type" value="Genomic_DNA"/>
</dbReference>
<evidence type="ECO:0000256" key="9">
    <source>
        <dbReference type="ARBA" id="ARBA00050776"/>
    </source>
</evidence>
<dbReference type="Gene3D" id="1.10.260.50">
    <property type="match status" value="1"/>
</dbReference>
<keyword evidence="8" id="KW-0411">Iron-sulfur</keyword>
<evidence type="ECO:0000256" key="1">
    <source>
        <dbReference type="ARBA" id="ARBA00001933"/>
    </source>
</evidence>
<dbReference type="PATRIC" id="fig|396014.3.peg.48"/>
<dbReference type="PROSITE" id="PS00595">
    <property type="entry name" value="AA_TRANSFER_CLASS_5"/>
    <property type="match status" value="1"/>
</dbReference>
<dbReference type="SUPFAM" id="SSF53383">
    <property type="entry name" value="PLP-dependent transferases"/>
    <property type="match status" value="1"/>
</dbReference>
<dbReference type="InterPro" id="IPR020578">
    <property type="entry name" value="Aminotrans_V_PyrdxlP_BS"/>
</dbReference>
<evidence type="ECO:0000313" key="14">
    <source>
        <dbReference type="Proteomes" id="UP000023067"/>
    </source>
</evidence>
<dbReference type="eggNOG" id="COG1104">
    <property type="taxonomic scope" value="Bacteria"/>
</dbReference>
<dbReference type="STRING" id="396014.BF93_00255"/>
<accession>Z9JY30</accession>
<feature type="domain" description="Aminotransferase class V" evidence="12">
    <location>
        <begin position="8"/>
        <end position="369"/>
    </location>
</feature>
<dbReference type="Proteomes" id="UP000023067">
    <property type="component" value="Unassembled WGS sequence"/>
</dbReference>
<keyword evidence="5" id="KW-0479">Metal-binding</keyword>
<evidence type="ECO:0000256" key="4">
    <source>
        <dbReference type="ARBA" id="ARBA00022679"/>
    </source>
</evidence>
<evidence type="ECO:0000259" key="12">
    <source>
        <dbReference type="Pfam" id="PF00266"/>
    </source>
</evidence>
<evidence type="ECO:0000256" key="7">
    <source>
        <dbReference type="ARBA" id="ARBA00023004"/>
    </source>
</evidence>
<dbReference type="GO" id="GO:0051536">
    <property type="term" value="F:iron-sulfur cluster binding"/>
    <property type="evidence" value="ECO:0007669"/>
    <property type="project" value="UniProtKB-KW"/>
</dbReference>
<evidence type="ECO:0000256" key="6">
    <source>
        <dbReference type="ARBA" id="ARBA00022898"/>
    </source>
</evidence>
<evidence type="ECO:0000256" key="2">
    <source>
        <dbReference type="ARBA" id="ARBA00006490"/>
    </source>
</evidence>